<dbReference type="Proteomes" id="UP000075243">
    <property type="component" value="Chromosome 2"/>
</dbReference>
<dbReference type="Gene3D" id="3.30.420.10">
    <property type="entry name" value="Ribonuclease H-like superfamily/Ribonuclease H"/>
    <property type="match status" value="1"/>
</dbReference>
<dbReference type="InterPro" id="IPR012337">
    <property type="entry name" value="RNaseH-like_sf"/>
</dbReference>
<dbReference type="GO" id="GO:0015074">
    <property type="term" value="P:DNA integration"/>
    <property type="evidence" value="ECO:0007669"/>
    <property type="project" value="InterPro"/>
</dbReference>
<dbReference type="SUPFAM" id="SSF53098">
    <property type="entry name" value="Ribonuclease H-like"/>
    <property type="match status" value="1"/>
</dbReference>
<evidence type="ECO:0000313" key="2">
    <source>
        <dbReference type="EMBL" id="KYP72522.1"/>
    </source>
</evidence>
<keyword evidence="4" id="KW-1185">Reference proteome</keyword>
<dbReference type="Gramene" id="C.cajan_05042.t">
    <property type="protein sequence ID" value="C.cajan_05042.t.cds1"/>
    <property type="gene ID" value="C.cajan_05042"/>
</dbReference>
<dbReference type="GO" id="GO:0003676">
    <property type="term" value="F:nucleic acid binding"/>
    <property type="evidence" value="ECO:0007669"/>
    <property type="project" value="InterPro"/>
</dbReference>
<dbReference type="Pfam" id="PF00665">
    <property type="entry name" value="rve"/>
    <property type="match status" value="1"/>
</dbReference>
<evidence type="ECO:0000313" key="3">
    <source>
        <dbReference type="EMBL" id="KYP72574.1"/>
    </source>
</evidence>
<dbReference type="EMBL" id="CM003604">
    <property type="protein sequence ID" value="KYP72522.1"/>
    <property type="molecule type" value="Genomic_DNA"/>
</dbReference>
<dbReference type="OMA" id="CINTYMY"/>
<dbReference type="InterPro" id="IPR036397">
    <property type="entry name" value="RNaseH_sf"/>
</dbReference>
<dbReference type="AlphaFoldDB" id="A0A151U013"/>
<name>A0A151U013_CAJCA</name>
<protein>
    <submittedName>
        <fullName evidence="3">Retrovirus-related Pol polyprotein from transposon TNT 1-94</fullName>
    </submittedName>
</protein>
<sequence length="123" mass="14069">MVTSLPQITIPSHVCEECVVSKQHRSQFPNGKSWRAKSVLELVHSDICDPINPSSNGGKKYFITFTDDFSRKTWVYFLQEKSEALSSFKSFKARVETESGKTIKSFRTDRGGEYCLDEFSIFL</sequence>
<gene>
    <name evidence="2" type="ORF">KK1_005112</name>
    <name evidence="3" type="ORF">KK1_005169</name>
</gene>
<dbReference type="InterPro" id="IPR039537">
    <property type="entry name" value="Retrotran_Ty1/copia-like"/>
</dbReference>
<dbReference type="Gramene" id="C.cajan_04990.t">
    <property type="protein sequence ID" value="C.cajan_04990.t.cds1"/>
    <property type="gene ID" value="C.cajan_04990"/>
</dbReference>
<dbReference type="EMBL" id="CM003604">
    <property type="protein sequence ID" value="KYP72574.1"/>
    <property type="molecule type" value="Genomic_DNA"/>
</dbReference>
<dbReference type="InterPro" id="IPR001584">
    <property type="entry name" value="Integrase_cat-core"/>
</dbReference>
<proteinExistence type="predicted"/>
<reference evidence="3 4" key="1">
    <citation type="journal article" date="2012" name="Nat. Biotechnol.">
        <title>Draft genome sequence of pigeonpea (Cajanus cajan), an orphan legume crop of resource-poor farmers.</title>
        <authorList>
            <person name="Varshney R.K."/>
            <person name="Chen W."/>
            <person name="Li Y."/>
            <person name="Bharti A.K."/>
            <person name="Saxena R.K."/>
            <person name="Schlueter J.A."/>
            <person name="Donoghue M.T."/>
            <person name="Azam S."/>
            <person name="Fan G."/>
            <person name="Whaley A.M."/>
            <person name="Farmer A.D."/>
            <person name="Sheridan J."/>
            <person name="Iwata A."/>
            <person name="Tuteja R."/>
            <person name="Penmetsa R.V."/>
            <person name="Wu W."/>
            <person name="Upadhyaya H.D."/>
            <person name="Yang S.P."/>
            <person name="Shah T."/>
            <person name="Saxena K.B."/>
            <person name="Michael T."/>
            <person name="McCombie W.R."/>
            <person name="Yang B."/>
            <person name="Zhang G."/>
            <person name="Yang H."/>
            <person name="Wang J."/>
            <person name="Spillane C."/>
            <person name="Cook D.R."/>
            <person name="May G.D."/>
            <person name="Xu X."/>
            <person name="Jackson S.A."/>
        </authorList>
    </citation>
    <scope>NUCLEOTIDE SEQUENCE [LARGE SCALE GENOMIC DNA]</scope>
    <source>
        <strain evidence="4">cv. Asha</strain>
    </source>
</reference>
<dbReference type="PROSITE" id="PS50994">
    <property type="entry name" value="INTEGRASE"/>
    <property type="match status" value="1"/>
</dbReference>
<feature type="domain" description="Integrase catalytic" evidence="1">
    <location>
        <begin position="25"/>
        <end position="123"/>
    </location>
</feature>
<dbReference type="PANTHER" id="PTHR42648:SF18">
    <property type="entry name" value="RETROTRANSPOSON, UNCLASSIFIED-LIKE PROTEIN"/>
    <property type="match status" value="1"/>
</dbReference>
<dbReference type="PANTHER" id="PTHR42648">
    <property type="entry name" value="TRANSPOSASE, PUTATIVE-RELATED"/>
    <property type="match status" value="1"/>
</dbReference>
<evidence type="ECO:0000313" key="4">
    <source>
        <dbReference type="Proteomes" id="UP000075243"/>
    </source>
</evidence>
<accession>A0A151U013</accession>
<evidence type="ECO:0000259" key="1">
    <source>
        <dbReference type="PROSITE" id="PS50994"/>
    </source>
</evidence>
<organism evidence="3 4">
    <name type="scientific">Cajanus cajan</name>
    <name type="common">Pigeon pea</name>
    <name type="synonym">Cajanus indicus</name>
    <dbReference type="NCBI Taxonomy" id="3821"/>
    <lineage>
        <taxon>Eukaryota</taxon>
        <taxon>Viridiplantae</taxon>
        <taxon>Streptophyta</taxon>
        <taxon>Embryophyta</taxon>
        <taxon>Tracheophyta</taxon>
        <taxon>Spermatophyta</taxon>
        <taxon>Magnoliopsida</taxon>
        <taxon>eudicotyledons</taxon>
        <taxon>Gunneridae</taxon>
        <taxon>Pentapetalae</taxon>
        <taxon>rosids</taxon>
        <taxon>fabids</taxon>
        <taxon>Fabales</taxon>
        <taxon>Fabaceae</taxon>
        <taxon>Papilionoideae</taxon>
        <taxon>50 kb inversion clade</taxon>
        <taxon>NPAAA clade</taxon>
        <taxon>indigoferoid/millettioid clade</taxon>
        <taxon>Phaseoleae</taxon>
        <taxon>Cajanus</taxon>
    </lineage>
</organism>